<name>A0A1I4NI66_9BACI</name>
<reference evidence="1 2" key="1">
    <citation type="submission" date="2016-10" db="EMBL/GenBank/DDBJ databases">
        <authorList>
            <person name="de Groot N.N."/>
        </authorList>
    </citation>
    <scope>NUCLEOTIDE SEQUENCE [LARGE SCALE GENOMIC DNA]</scope>
    <source>
        <strain evidence="1 2">CGMCC 1.6134</strain>
    </source>
</reference>
<evidence type="ECO:0000313" key="1">
    <source>
        <dbReference type="EMBL" id="SFM15017.1"/>
    </source>
</evidence>
<sequence length="53" mass="6134">MRSIEALQEELKELVPKPKLEKMTVFASLIKEDRLRSATPGRCRSDSQHARPR</sequence>
<proteinExistence type="predicted"/>
<dbReference type="AlphaFoldDB" id="A0A1I4NI66"/>
<accession>A0A1I4NI66</accession>
<dbReference type="Proteomes" id="UP000199668">
    <property type="component" value="Unassembled WGS sequence"/>
</dbReference>
<protein>
    <submittedName>
        <fullName evidence="1">Uncharacterized protein</fullName>
    </submittedName>
</protein>
<evidence type="ECO:0000313" key="2">
    <source>
        <dbReference type="Proteomes" id="UP000199668"/>
    </source>
</evidence>
<dbReference type="STRING" id="266892.SAMN04488054_11817"/>
<keyword evidence="2" id="KW-1185">Reference proteome</keyword>
<organism evidence="1 2">
    <name type="scientific">Salibacterium qingdaonense</name>
    <dbReference type="NCBI Taxonomy" id="266892"/>
    <lineage>
        <taxon>Bacteria</taxon>
        <taxon>Bacillati</taxon>
        <taxon>Bacillota</taxon>
        <taxon>Bacilli</taxon>
        <taxon>Bacillales</taxon>
        <taxon>Bacillaceae</taxon>
    </lineage>
</organism>
<gene>
    <name evidence="1" type="ORF">SAMN04488054_11817</name>
</gene>
<dbReference type="EMBL" id="FOTY01000018">
    <property type="protein sequence ID" value="SFM15017.1"/>
    <property type="molecule type" value="Genomic_DNA"/>
</dbReference>